<dbReference type="EMBL" id="CP036272">
    <property type="protein sequence ID" value="QDT58708.1"/>
    <property type="molecule type" value="Genomic_DNA"/>
</dbReference>
<keyword evidence="1" id="KW-0560">Oxidoreductase</keyword>
<dbReference type="SUPFAM" id="SSF52821">
    <property type="entry name" value="Rhodanese/Cell cycle control phosphatase"/>
    <property type="match status" value="1"/>
</dbReference>
<dbReference type="Pfam" id="PF00581">
    <property type="entry name" value="Rhodanese"/>
    <property type="match status" value="1"/>
</dbReference>
<dbReference type="InterPro" id="IPR001763">
    <property type="entry name" value="Rhodanese-like_dom"/>
</dbReference>
<dbReference type="InterPro" id="IPR036873">
    <property type="entry name" value="Rhodanese-like_dom_sf"/>
</dbReference>
<sequence length="315" mass="35059">MNDPQASSSDNDLPIVVAALYRFVSLPQYESLRSGLQQALADNDIKGSLLLAAEGINGTVAGSRQGIDAVLEHLNAIPEFAGLDVKESNCAEQPFRRTRVKLKREIVTMGVEGIDPKQVVGTYVDPENWNELISDPEVILIDTRNDYEVAIGTFEGAVNPETESFREFPEYVDHHLDPEKHSKVAMFCTGGIRCEKSTALLKQKGFQEVYHLKGGILKYLETVPEADSKWQGDCFVFDQRVSVGHGVQESGHVMCFACGWPVSEADQQHKDFEAGVHCPNCVNEISEERKRRFAERQAMWEKQGLTSPGKTLKDC</sequence>
<evidence type="ECO:0000259" key="2">
    <source>
        <dbReference type="PROSITE" id="PS50206"/>
    </source>
</evidence>
<dbReference type="GO" id="GO:0016705">
    <property type="term" value="F:oxidoreductase activity, acting on paired donors, with incorporation or reduction of molecular oxygen"/>
    <property type="evidence" value="ECO:0007669"/>
    <property type="project" value="UniProtKB-UniRule"/>
</dbReference>
<dbReference type="PANTHER" id="PTHR43268:SF3">
    <property type="entry name" value="RHODANESE-LIKE DOMAIN-CONTAINING PROTEIN 7-RELATED"/>
    <property type="match status" value="1"/>
</dbReference>
<gene>
    <name evidence="1" type="primary">trhO</name>
    <name evidence="3" type="ORF">SV7mr_12060</name>
</gene>
<organism evidence="3 4">
    <name type="scientific">Stieleria bergensis</name>
    <dbReference type="NCBI Taxonomy" id="2528025"/>
    <lineage>
        <taxon>Bacteria</taxon>
        <taxon>Pseudomonadati</taxon>
        <taxon>Planctomycetota</taxon>
        <taxon>Planctomycetia</taxon>
        <taxon>Pirellulales</taxon>
        <taxon>Pirellulaceae</taxon>
        <taxon>Stieleria</taxon>
    </lineage>
</organism>
<reference evidence="3 4" key="1">
    <citation type="submission" date="2019-02" db="EMBL/GenBank/DDBJ databases">
        <title>Deep-cultivation of Planctomycetes and their phenomic and genomic characterization uncovers novel biology.</title>
        <authorList>
            <person name="Wiegand S."/>
            <person name="Jogler M."/>
            <person name="Boedeker C."/>
            <person name="Pinto D."/>
            <person name="Vollmers J."/>
            <person name="Rivas-Marin E."/>
            <person name="Kohn T."/>
            <person name="Peeters S.H."/>
            <person name="Heuer A."/>
            <person name="Rast P."/>
            <person name="Oberbeckmann S."/>
            <person name="Bunk B."/>
            <person name="Jeske O."/>
            <person name="Meyerdierks A."/>
            <person name="Storesund J.E."/>
            <person name="Kallscheuer N."/>
            <person name="Luecker S."/>
            <person name="Lage O.M."/>
            <person name="Pohl T."/>
            <person name="Merkel B.J."/>
            <person name="Hornburger P."/>
            <person name="Mueller R.-W."/>
            <person name="Bruemmer F."/>
            <person name="Labrenz M."/>
            <person name="Spormann A.M."/>
            <person name="Op den Camp H."/>
            <person name="Overmann J."/>
            <person name="Amann R."/>
            <person name="Jetten M.S.M."/>
            <person name="Mascher T."/>
            <person name="Medema M.H."/>
            <person name="Devos D.P."/>
            <person name="Kaster A.-K."/>
            <person name="Ovreas L."/>
            <person name="Rohde M."/>
            <person name="Galperin M.Y."/>
            <person name="Jogler C."/>
        </authorList>
    </citation>
    <scope>NUCLEOTIDE SEQUENCE [LARGE SCALE GENOMIC DNA]</scope>
    <source>
        <strain evidence="3 4">SV_7m_r</strain>
    </source>
</reference>
<dbReference type="CDD" id="cd01518">
    <property type="entry name" value="RHOD_YceA"/>
    <property type="match status" value="1"/>
</dbReference>
<dbReference type="EC" id="1.14.-.-" evidence="1"/>
<protein>
    <recommendedName>
        <fullName evidence="1">tRNA uridine(34) hydroxylase</fullName>
        <ecNumber evidence="1">1.14.-.-</ecNumber>
    </recommendedName>
    <alternativeName>
        <fullName evidence="1">tRNA hydroxylation protein O</fullName>
    </alternativeName>
</protein>
<dbReference type="Pfam" id="PF17773">
    <property type="entry name" value="UPF0176_N"/>
    <property type="match status" value="1"/>
</dbReference>
<comment type="catalytic activity">
    <reaction evidence="1">
        <text>uridine(34) in tRNA + AH2 + O2 = 5-hydroxyuridine(34) in tRNA + A + H2O</text>
        <dbReference type="Rhea" id="RHEA:64224"/>
        <dbReference type="Rhea" id="RHEA-COMP:11727"/>
        <dbReference type="Rhea" id="RHEA-COMP:13381"/>
        <dbReference type="ChEBI" id="CHEBI:13193"/>
        <dbReference type="ChEBI" id="CHEBI:15377"/>
        <dbReference type="ChEBI" id="CHEBI:15379"/>
        <dbReference type="ChEBI" id="CHEBI:17499"/>
        <dbReference type="ChEBI" id="CHEBI:65315"/>
        <dbReference type="ChEBI" id="CHEBI:136877"/>
    </reaction>
</comment>
<dbReference type="GO" id="GO:0006400">
    <property type="term" value="P:tRNA modification"/>
    <property type="evidence" value="ECO:0007669"/>
    <property type="project" value="UniProtKB-UniRule"/>
</dbReference>
<dbReference type="Gene3D" id="3.30.70.100">
    <property type="match status" value="1"/>
</dbReference>
<dbReference type="Gene3D" id="3.40.250.10">
    <property type="entry name" value="Rhodanese-like domain"/>
    <property type="match status" value="1"/>
</dbReference>
<dbReference type="PROSITE" id="PS50206">
    <property type="entry name" value="RHODANESE_3"/>
    <property type="match status" value="1"/>
</dbReference>
<dbReference type="InterPro" id="IPR020936">
    <property type="entry name" value="TrhO"/>
</dbReference>
<dbReference type="HAMAP" id="MF_00469">
    <property type="entry name" value="TrhO"/>
    <property type="match status" value="1"/>
</dbReference>
<name>A0A517SRF5_9BACT</name>
<feature type="domain" description="Rhodanese" evidence="2">
    <location>
        <begin position="134"/>
        <end position="228"/>
    </location>
</feature>
<comment type="similarity">
    <text evidence="1">Belongs to the TrhO family.</text>
</comment>
<proteinExistence type="inferred from homology"/>
<dbReference type="SMART" id="SM00450">
    <property type="entry name" value="RHOD"/>
    <property type="match status" value="1"/>
</dbReference>
<dbReference type="AlphaFoldDB" id="A0A517SRF5"/>
<evidence type="ECO:0000313" key="3">
    <source>
        <dbReference type="EMBL" id="QDT58708.1"/>
    </source>
</evidence>
<evidence type="ECO:0000256" key="1">
    <source>
        <dbReference type="HAMAP-Rule" id="MF_00469"/>
    </source>
</evidence>
<comment type="function">
    <text evidence="1">Catalyzes oxygen-dependent 5-hydroxyuridine (ho5U) modification at position 34 in tRNAs.</text>
</comment>
<dbReference type="InterPro" id="IPR040503">
    <property type="entry name" value="TRHO_N"/>
</dbReference>
<dbReference type="PANTHER" id="PTHR43268">
    <property type="entry name" value="THIOSULFATE SULFURTRANSFERASE/RHODANESE-LIKE DOMAIN-CONTAINING PROTEIN 2"/>
    <property type="match status" value="1"/>
</dbReference>
<dbReference type="GO" id="GO:0016740">
    <property type="term" value="F:transferase activity"/>
    <property type="evidence" value="ECO:0007669"/>
    <property type="project" value="UniProtKB-KW"/>
</dbReference>
<accession>A0A517SRF5</accession>
<evidence type="ECO:0000313" key="4">
    <source>
        <dbReference type="Proteomes" id="UP000315003"/>
    </source>
</evidence>
<dbReference type="Proteomes" id="UP000315003">
    <property type="component" value="Chromosome"/>
</dbReference>
<dbReference type="OrthoDB" id="9784108at2"/>
<keyword evidence="3" id="KW-0808">Transferase</keyword>
<dbReference type="RefSeq" id="WP_145270041.1">
    <property type="nucleotide sequence ID" value="NZ_CP036272.1"/>
</dbReference>
<keyword evidence="4" id="KW-1185">Reference proteome</keyword>
<dbReference type="NCBIfam" id="NF001136">
    <property type="entry name" value="PRK00142.1-4"/>
    <property type="match status" value="1"/>
</dbReference>
<keyword evidence="1" id="KW-0819">tRNA processing</keyword>